<feature type="non-terminal residue" evidence="3">
    <location>
        <position position="386"/>
    </location>
</feature>
<protein>
    <recommendedName>
        <fullName evidence="2">DUF1618 domain-containing protein</fullName>
    </recommendedName>
</protein>
<dbReference type="PANTHER" id="PTHR33074">
    <property type="entry name" value="EXPRESSED PROTEIN-RELATED"/>
    <property type="match status" value="1"/>
</dbReference>
<dbReference type="Proteomes" id="UP000095767">
    <property type="component" value="Unassembled WGS sequence"/>
</dbReference>
<dbReference type="InterPro" id="IPR011676">
    <property type="entry name" value="DUF1618"/>
</dbReference>
<feature type="domain" description="DUF1618" evidence="2">
    <location>
        <begin position="291"/>
        <end position="383"/>
    </location>
</feature>
<proteinExistence type="predicted"/>
<name>A0A1E5V4M2_9POAL</name>
<gene>
    <name evidence="3" type="ORF">BAE44_0018930</name>
</gene>
<evidence type="ECO:0000313" key="4">
    <source>
        <dbReference type="Proteomes" id="UP000095767"/>
    </source>
</evidence>
<evidence type="ECO:0000313" key="3">
    <source>
        <dbReference type="EMBL" id="OEL20051.1"/>
    </source>
</evidence>
<comment type="caution">
    <text evidence="3">The sequence shown here is derived from an EMBL/GenBank/DDBJ whole genome shotgun (WGS) entry which is preliminary data.</text>
</comment>
<feature type="region of interest" description="Disordered" evidence="1">
    <location>
        <begin position="1"/>
        <end position="83"/>
    </location>
</feature>
<reference evidence="3 4" key="1">
    <citation type="submission" date="2016-09" db="EMBL/GenBank/DDBJ databases">
        <title>The draft genome of Dichanthelium oligosanthes: A C3 panicoid grass species.</title>
        <authorList>
            <person name="Studer A.J."/>
            <person name="Schnable J.C."/>
            <person name="Brutnell T.P."/>
        </authorList>
    </citation>
    <scope>NUCLEOTIDE SEQUENCE [LARGE SCALE GENOMIC DNA]</scope>
    <source>
        <strain evidence="4">cv. Kellogg 1175</strain>
        <tissue evidence="3">Leaf</tissue>
    </source>
</reference>
<accession>A0A1E5V4M2</accession>
<evidence type="ECO:0000256" key="1">
    <source>
        <dbReference type="SAM" id="MobiDB-lite"/>
    </source>
</evidence>
<dbReference type="Pfam" id="PF07762">
    <property type="entry name" value="DUF1618"/>
    <property type="match status" value="1"/>
</dbReference>
<sequence>MPISTTETRMPGSRRYDGSSAVSSSMHPPARAAVSHREPSPARAAASRRKPPPAKRISSTEAEIPDRRRAKRSSPTSSSKDADASYPTWVMLNRVGARRDSFHGDRTTSAVSYTSGGERVSVSFDLAKPPRTSLLTLDWPQGPRPSEGTTSSPRVIAAHRNVVLLEIIYGAKYPQPAGIDHFVYRASGDPSLTRLPRCYWKGPSKADSPRPRIMSREATGLLSCSKDLFIVAELEWSLRKSSAADIYFLCSGSDDWKVFRNVPIRHADGFHDMLWWSTDVMLACDRRYLIWVDYFRGMIVGDMTHPGNGINPEEPVLQYVPLPVDPVQGDPYDSDYGRGYPEASRSLCDTHCGIKFVNINQYGSSFSITLWSLCKDQTWTVDATLD</sequence>
<dbReference type="EMBL" id="LWDX02051911">
    <property type="protein sequence ID" value="OEL20051.1"/>
    <property type="molecule type" value="Genomic_DNA"/>
</dbReference>
<keyword evidence="4" id="KW-1185">Reference proteome</keyword>
<dbReference type="PANTHER" id="PTHR33074:SF75">
    <property type="entry name" value="OS01G0189800 PROTEIN"/>
    <property type="match status" value="1"/>
</dbReference>
<dbReference type="AlphaFoldDB" id="A0A1E5V4M2"/>
<dbReference type="OrthoDB" id="604127at2759"/>
<evidence type="ECO:0000259" key="2">
    <source>
        <dbReference type="Pfam" id="PF07762"/>
    </source>
</evidence>
<organism evidence="3 4">
    <name type="scientific">Dichanthelium oligosanthes</name>
    <dbReference type="NCBI Taxonomy" id="888268"/>
    <lineage>
        <taxon>Eukaryota</taxon>
        <taxon>Viridiplantae</taxon>
        <taxon>Streptophyta</taxon>
        <taxon>Embryophyta</taxon>
        <taxon>Tracheophyta</taxon>
        <taxon>Spermatophyta</taxon>
        <taxon>Magnoliopsida</taxon>
        <taxon>Liliopsida</taxon>
        <taxon>Poales</taxon>
        <taxon>Poaceae</taxon>
        <taxon>PACMAD clade</taxon>
        <taxon>Panicoideae</taxon>
        <taxon>Panicodae</taxon>
        <taxon>Paniceae</taxon>
        <taxon>Dichantheliinae</taxon>
        <taxon>Dichanthelium</taxon>
    </lineage>
</organism>